<evidence type="ECO:0000313" key="7">
    <source>
        <dbReference type="EMBL" id="MBF0637237.1"/>
    </source>
</evidence>
<organism evidence="7 8">
    <name type="scientific">Prosthecochloris ethylica</name>
    <dbReference type="NCBI Taxonomy" id="2743976"/>
    <lineage>
        <taxon>Bacteria</taxon>
        <taxon>Pseudomonadati</taxon>
        <taxon>Chlorobiota</taxon>
        <taxon>Chlorobiia</taxon>
        <taxon>Chlorobiales</taxon>
        <taxon>Chlorobiaceae</taxon>
        <taxon>Prosthecochloris</taxon>
    </lineage>
</organism>
<dbReference type="SUPFAM" id="SSF52540">
    <property type="entry name" value="P-loop containing nucleoside triphosphate hydrolases"/>
    <property type="match status" value="1"/>
</dbReference>
<gene>
    <name evidence="7" type="ORF">INT08_08645</name>
</gene>
<dbReference type="PANTHER" id="PTHR42960">
    <property type="entry name" value="YCF46 PROTEIN"/>
    <property type="match status" value="1"/>
</dbReference>
<evidence type="ECO:0000256" key="4">
    <source>
        <dbReference type="ARBA" id="ARBA00040480"/>
    </source>
</evidence>
<evidence type="ECO:0000259" key="6">
    <source>
        <dbReference type="SMART" id="SM00382"/>
    </source>
</evidence>
<proteinExistence type="inferred from homology"/>
<reference evidence="7 8" key="1">
    <citation type="journal article" date="2020" name="Microorganisms">
        <title>Simultaneous Genome Sequencing of Prosthecochloris ethylica and Desulfuromonas acetoxidans within a Syntrophic Mixture Reveals Unique Pili and Protein Interactions.</title>
        <authorList>
            <person name="Kyndt J.A."/>
            <person name="Van Beeumen J.J."/>
            <person name="Meyer T.E."/>
        </authorList>
    </citation>
    <scope>NUCLEOTIDE SEQUENCE [LARGE SCALE GENOMIC DNA]</scope>
    <source>
        <strain evidence="7 8">N3</strain>
    </source>
</reference>
<evidence type="ECO:0000256" key="2">
    <source>
        <dbReference type="ARBA" id="ARBA00022840"/>
    </source>
</evidence>
<dbReference type="Proteomes" id="UP000619838">
    <property type="component" value="Unassembled WGS sequence"/>
</dbReference>
<dbReference type="PANTHER" id="PTHR42960:SF1">
    <property type="entry name" value="YCF46 PROTEIN"/>
    <property type="match status" value="1"/>
</dbReference>
<feature type="domain" description="AAA+ ATPase" evidence="6">
    <location>
        <begin position="269"/>
        <end position="402"/>
    </location>
</feature>
<evidence type="ECO:0000256" key="5">
    <source>
        <dbReference type="SAM" id="MobiDB-lite"/>
    </source>
</evidence>
<feature type="compositionally biased region" description="Basic and acidic residues" evidence="5">
    <location>
        <begin position="505"/>
        <end position="531"/>
    </location>
</feature>
<evidence type="ECO:0000256" key="1">
    <source>
        <dbReference type="ARBA" id="ARBA00022741"/>
    </source>
</evidence>
<dbReference type="RefSeq" id="WP_175187611.1">
    <property type="nucleotide sequence ID" value="NZ_JABVZQ010000013.1"/>
</dbReference>
<accession>A0ABR9XTP4</accession>
<dbReference type="InterPro" id="IPR003959">
    <property type="entry name" value="ATPase_AAA_core"/>
</dbReference>
<dbReference type="Gene3D" id="1.10.8.60">
    <property type="match status" value="1"/>
</dbReference>
<comment type="caution">
    <text evidence="7">The sequence shown here is derived from an EMBL/GenBank/DDBJ whole genome shotgun (WGS) entry which is preliminary data.</text>
</comment>
<dbReference type="Pfam" id="PF17862">
    <property type="entry name" value="AAA_lid_3"/>
    <property type="match status" value="1"/>
</dbReference>
<dbReference type="InterPro" id="IPR003593">
    <property type="entry name" value="AAA+_ATPase"/>
</dbReference>
<dbReference type="Gene3D" id="3.40.50.300">
    <property type="entry name" value="P-loop containing nucleotide triphosphate hydrolases"/>
    <property type="match status" value="1"/>
</dbReference>
<dbReference type="Pfam" id="PF00004">
    <property type="entry name" value="AAA"/>
    <property type="match status" value="1"/>
</dbReference>
<dbReference type="InterPro" id="IPR041569">
    <property type="entry name" value="AAA_lid_3"/>
</dbReference>
<evidence type="ECO:0000256" key="3">
    <source>
        <dbReference type="ARBA" id="ARBA00038088"/>
    </source>
</evidence>
<dbReference type="InterPro" id="IPR027417">
    <property type="entry name" value="P-loop_NTPase"/>
</dbReference>
<dbReference type="InterPro" id="IPR052381">
    <property type="entry name" value="AAA_domain_protein"/>
</dbReference>
<feature type="region of interest" description="Disordered" evidence="5">
    <location>
        <begin position="499"/>
        <end position="531"/>
    </location>
</feature>
<dbReference type="CDD" id="cd19507">
    <property type="entry name" value="RecA-like_Ycf46-like"/>
    <property type="match status" value="1"/>
</dbReference>
<dbReference type="EMBL" id="JADGII010000014">
    <property type="protein sequence ID" value="MBF0637237.1"/>
    <property type="molecule type" value="Genomic_DNA"/>
</dbReference>
<dbReference type="SMART" id="SM00382">
    <property type="entry name" value="AAA"/>
    <property type="match status" value="1"/>
</dbReference>
<name>A0ABR9XTP4_9CHLB</name>
<keyword evidence="2" id="KW-0067">ATP-binding</keyword>
<protein>
    <recommendedName>
        <fullName evidence="4">Uncharacterized AAA domain-containing protein ycf46</fullName>
    </recommendedName>
</protein>
<comment type="similarity">
    <text evidence="3">Belongs to the AAA ATPase family. Highly divergent.</text>
</comment>
<evidence type="ECO:0000313" key="8">
    <source>
        <dbReference type="Proteomes" id="UP000619838"/>
    </source>
</evidence>
<keyword evidence="8" id="KW-1185">Reference proteome</keyword>
<sequence>MRWPEELLLNINARIGVMQLVTPDEDDALRSIVGLADSAAWPPGMGLFAWDIADQYRELVAPSVPFQSRTATQESVLNMIDSYEGAAAFILKDYHHAWQHRSEVTRMLRNLAARLPARKQPLVIIITSPEANLPQELLQDVPVLEAGKPGPEQLRELLHRIAMPDGALQNASPGLCERLVESALGLSLSEAGRAYRKAIVRSGTRGLDERAVRQVMHEKQYIIRGSGALELYPYTGSMNHVGGADTLKSWLDERKEAFSDEARQYGLSAPKGVALIGIPGTGKSLCAKVTAGHWGMTLLRMDVGAVFSGLLGSSEQNVRQAIRIAEVIAPCVLWVDEIEKAFAGQNVDSGTANRVMATFLTWMQEKTAPVFVFATANNIDRLPPELLRKGRFDEIFFLDLPTAAEREGILDVHLRKHGYSMIAQRFDLPGIARVTEGFVGSELEAVVNDAMFPAFRDNRRELETADLLRAAKSMVPLARSHREHISRLRHLVEQGLARNASSQPRRVELDRLAEHDTARKQGNDQYDPDKS</sequence>
<keyword evidence="1" id="KW-0547">Nucleotide-binding</keyword>